<evidence type="ECO:0000256" key="4">
    <source>
        <dbReference type="ARBA" id="ARBA00022989"/>
    </source>
</evidence>
<feature type="transmembrane region" description="Helical" evidence="7">
    <location>
        <begin position="340"/>
        <end position="363"/>
    </location>
</feature>
<feature type="transmembrane region" description="Helical" evidence="7">
    <location>
        <begin position="375"/>
        <end position="394"/>
    </location>
</feature>
<dbReference type="Pfam" id="PF02687">
    <property type="entry name" value="FtsX"/>
    <property type="match status" value="1"/>
</dbReference>
<reference evidence="10 11" key="1">
    <citation type="journal article" date="2017" name="Int. J. Syst. Evol. Microbiol.">
        <title>Oleiagrimonas citrea sp. nov., a marine bacterium isolated from tidal flat sediment and emended description of the genus Oleiagrimonas Fang et al. 2015 and Oleiagrimonas soli.</title>
        <authorList>
            <person name="Yang S.H."/>
            <person name="Seo H.S."/>
            <person name="Seong C.N."/>
            <person name="Kwon K.K."/>
        </authorList>
    </citation>
    <scope>NUCLEOTIDE SEQUENCE [LARGE SCALE GENOMIC DNA]</scope>
    <source>
        <strain evidence="10 11">MEBiC09124</strain>
    </source>
</reference>
<dbReference type="Pfam" id="PF12704">
    <property type="entry name" value="MacB_PCD"/>
    <property type="match status" value="1"/>
</dbReference>
<gene>
    <name evidence="10" type="ORF">HF690_04235</name>
</gene>
<feature type="domain" description="MacB-like periplasmic core" evidence="9">
    <location>
        <begin position="26"/>
        <end position="253"/>
    </location>
</feature>
<dbReference type="RefSeq" id="WP_168608575.1">
    <property type="nucleotide sequence ID" value="NZ_JAAZQD010000002.1"/>
</dbReference>
<proteinExistence type="inferred from homology"/>
<dbReference type="InterPro" id="IPR050250">
    <property type="entry name" value="Macrolide_Exporter_MacB"/>
</dbReference>
<keyword evidence="2" id="KW-1003">Cell membrane</keyword>
<dbReference type="GO" id="GO:0022857">
    <property type="term" value="F:transmembrane transporter activity"/>
    <property type="evidence" value="ECO:0007669"/>
    <property type="project" value="TreeGrafter"/>
</dbReference>
<keyword evidence="3 7" id="KW-0812">Transmembrane</keyword>
<evidence type="ECO:0000256" key="1">
    <source>
        <dbReference type="ARBA" id="ARBA00004651"/>
    </source>
</evidence>
<feature type="domain" description="ABC3 transporter permease C-terminal" evidence="8">
    <location>
        <begin position="294"/>
        <end position="404"/>
    </location>
</feature>
<organism evidence="10 11">
    <name type="scientific">Oleiagrimonas citrea</name>
    <dbReference type="NCBI Taxonomy" id="1665687"/>
    <lineage>
        <taxon>Bacteria</taxon>
        <taxon>Pseudomonadati</taxon>
        <taxon>Pseudomonadota</taxon>
        <taxon>Gammaproteobacteria</taxon>
        <taxon>Lysobacterales</taxon>
        <taxon>Rhodanobacteraceae</taxon>
        <taxon>Oleiagrimonas</taxon>
    </lineage>
</organism>
<evidence type="ECO:0000259" key="8">
    <source>
        <dbReference type="Pfam" id="PF02687"/>
    </source>
</evidence>
<evidence type="ECO:0000256" key="7">
    <source>
        <dbReference type="SAM" id="Phobius"/>
    </source>
</evidence>
<evidence type="ECO:0000256" key="2">
    <source>
        <dbReference type="ARBA" id="ARBA00022475"/>
    </source>
</evidence>
<sequence length="412" mass="44458">MSGMLMLKTMKRHGFIPLIVIAQVAFALVVLVNTGSLLRQQFAPMLAASGVPAGEVLITHQLNAHDSDRSHWSYADLRTAERAIRAMPGVIAVSGGMGTPMTVDRMFLHNTLSNARTGQNAGADMFAGDHLVGALGLRVVRGRDFDESDYVTGGFMDIYRQVRTVVITQTLAHRLFPGGHAVGQGLWLSRKPSKDRDPLRVVGVVNDTLDSNMAGGHAHNLLLLPFRMNGFGQVSFLVRAKPAQRDAVMKRLPAVLGQALGMHGAQAVKVERYEDARAARLHGNAVTSWLLLAVLATVSVVVVLGITGLSGFWVQKRTREIGIQRALGARRGDILRQYQFENLLVVCVGAALGVLLGLIVAEWLRMHFELTSPPLMAWTVGALVLVMFGQLAVLGPALRASRVPPVVATRGA</sequence>
<comment type="subcellular location">
    <subcellularLocation>
        <location evidence="1">Cell membrane</location>
        <topology evidence="1">Multi-pass membrane protein</topology>
    </subcellularLocation>
</comment>
<evidence type="ECO:0000313" key="10">
    <source>
        <dbReference type="EMBL" id="NKZ38161.1"/>
    </source>
</evidence>
<keyword evidence="4 7" id="KW-1133">Transmembrane helix</keyword>
<keyword evidence="5 7" id="KW-0472">Membrane</keyword>
<protein>
    <submittedName>
        <fullName evidence="10">FtsX-like permease family protein</fullName>
    </submittedName>
</protein>
<dbReference type="InterPro" id="IPR003838">
    <property type="entry name" value="ABC3_permease_C"/>
</dbReference>
<dbReference type="AlphaFoldDB" id="A0A846ZL63"/>
<accession>A0A846ZL63</accession>
<keyword evidence="11" id="KW-1185">Reference proteome</keyword>
<evidence type="ECO:0000256" key="5">
    <source>
        <dbReference type="ARBA" id="ARBA00023136"/>
    </source>
</evidence>
<dbReference type="PANTHER" id="PTHR30572">
    <property type="entry name" value="MEMBRANE COMPONENT OF TRANSPORTER-RELATED"/>
    <property type="match status" value="1"/>
</dbReference>
<dbReference type="Proteomes" id="UP000541636">
    <property type="component" value="Unassembled WGS sequence"/>
</dbReference>
<comment type="similarity">
    <text evidence="6">Belongs to the ABC-4 integral membrane protein family.</text>
</comment>
<dbReference type="InterPro" id="IPR025857">
    <property type="entry name" value="MacB_PCD"/>
</dbReference>
<feature type="transmembrane region" description="Helical" evidence="7">
    <location>
        <begin position="289"/>
        <end position="314"/>
    </location>
</feature>
<evidence type="ECO:0000256" key="3">
    <source>
        <dbReference type="ARBA" id="ARBA00022692"/>
    </source>
</evidence>
<evidence type="ECO:0000259" key="9">
    <source>
        <dbReference type="Pfam" id="PF12704"/>
    </source>
</evidence>
<dbReference type="GO" id="GO:0005886">
    <property type="term" value="C:plasma membrane"/>
    <property type="evidence" value="ECO:0007669"/>
    <property type="project" value="UniProtKB-SubCell"/>
</dbReference>
<evidence type="ECO:0000256" key="6">
    <source>
        <dbReference type="ARBA" id="ARBA00038076"/>
    </source>
</evidence>
<dbReference type="PANTHER" id="PTHR30572:SF4">
    <property type="entry name" value="ABC TRANSPORTER PERMEASE YTRF"/>
    <property type="match status" value="1"/>
</dbReference>
<comment type="caution">
    <text evidence="10">The sequence shown here is derived from an EMBL/GenBank/DDBJ whole genome shotgun (WGS) entry which is preliminary data.</text>
</comment>
<dbReference type="EMBL" id="JAAZQD010000002">
    <property type="protein sequence ID" value="NKZ38161.1"/>
    <property type="molecule type" value="Genomic_DNA"/>
</dbReference>
<evidence type="ECO:0000313" key="11">
    <source>
        <dbReference type="Proteomes" id="UP000541636"/>
    </source>
</evidence>
<name>A0A846ZL63_9GAMM</name>